<reference evidence="3" key="1">
    <citation type="journal article" date="2018" name="Proc. Natl. Acad. Sci. U.S.A.">
        <title>Phylogenomics and the evolution of hemipteroid insects.</title>
        <authorList>
            <person name="Johnson K.P."/>
            <person name="Dietrich C.H."/>
            <person name="Friedrich F."/>
            <person name="Beutel R.G."/>
            <person name="Wipfler B."/>
            <person name="Peters R.S."/>
            <person name="Allen J.M."/>
            <person name="Petersen M."/>
            <person name="Donath A."/>
            <person name="Walden K.K."/>
            <person name="Kozlov A.M."/>
            <person name="Podsiadlowski L."/>
            <person name="Mayer C."/>
            <person name="Meusemann K."/>
            <person name="Vasilikopoulos A."/>
            <person name="Waterhouse R.M."/>
            <person name="Cameron S.L."/>
            <person name="Weirauch C."/>
            <person name="Swanson D.R."/>
            <person name="Percy D.M."/>
            <person name="Hardy N.B."/>
            <person name="Terry I."/>
            <person name="Liu S."/>
            <person name="Zhou X."/>
            <person name="Misof B."/>
            <person name="Robertson H.M."/>
            <person name="Yoshizawa K."/>
        </authorList>
    </citation>
    <scope>NUCLEOTIDE SEQUENCE</scope>
    <source>
        <tissue evidence="3">Whole organism</tissue>
    </source>
</reference>
<evidence type="ECO:0000313" key="2">
    <source>
        <dbReference type="Proteomes" id="UP000504606"/>
    </source>
</evidence>
<organism evidence="2 3">
    <name type="scientific">Frankliniella occidentalis</name>
    <name type="common">Western flower thrips</name>
    <name type="synonym">Euthrips occidentalis</name>
    <dbReference type="NCBI Taxonomy" id="133901"/>
    <lineage>
        <taxon>Eukaryota</taxon>
        <taxon>Metazoa</taxon>
        <taxon>Ecdysozoa</taxon>
        <taxon>Arthropoda</taxon>
        <taxon>Hexapoda</taxon>
        <taxon>Insecta</taxon>
        <taxon>Pterygota</taxon>
        <taxon>Neoptera</taxon>
        <taxon>Paraneoptera</taxon>
        <taxon>Thysanoptera</taxon>
        <taxon>Terebrantia</taxon>
        <taxon>Thripoidea</taxon>
        <taxon>Thripidae</taxon>
        <taxon>Frankliniella</taxon>
    </lineage>
</organism>
<dbReference type="OrthoDB" id="8113027at2759"/>
<dbReference type="AlphaFoldDB" id="A0A6J1RYI0"/>
<dbReference type="PANTHER" id="PTHR34929">
    <property type="entry name" value="ZGC:153157"/>
    <property type="match status" value="1"/>
</dbReference>
<dbReference type="InterPro" id="IPR029162">
    <property type="entry name" value="InaF-motif"/>
</dbReference>
<sequence>MSSFRSLSGGNGGMDSLSLTVPLTPHVGSGGAASSGPAEVRLAGVDTKEKMYEPKQRKKLVRVLTVVSYLFFVSLAAAMLSLYYVFLWNPSSKARHPTDEQLRLQEQSALREVQRIQELRRQLQHRPPLELRQQQLQQLQPWTSTPSSDYADLTENAEDDELYTVDPPGAGRDDFAGDAVDNTIPQTVLAREPARVGAAAAALRPGFTALRHSSLHGLRGMALD</sequence>
<dbReference type="PANTHER" id="PTHR34929:SF1">
    <property type="entry name" value="INAF MOTIF CONTAINING 2"/>
    <property type="match status" value="1"/>
</dbReference>
<keyword evidence="2" id="KW-1185">Reference proteome</keyword>
<protein>
    <submittedName>
        <fullName evidence="3">Uncharacterized protein LOC113203106</fullName>
    </submittedName>
</protein>
<keyword evidence="1" id="KW-0472">Membrane</keyword>
<feature type="transmembrane region" description="Helical" evidence="1">
    <location>
        <begin position="60"/>
        <end position="86"/>
    </location>
</feature>
<keyword evidence="1" id="KW-0812">Transmembrane</keyword>
<dbReference type="GeneID" id="113203106"/>
<evidence type="ECO:0000313" key="3">
    <source>
        <dbReference type="RefSeq" id="XP_026273398.1"/>
    </source>
</evidence>
<dbReference type="KEGG" id="foc:113203106"/>
<gene>
    <name evidence="3" type="primary">LOC113203106</name>
</gene>
<dbReference type="Proteomes" id="UP000504606">
    <property type="component" value="Unplaced"/>
</dbReference>
<dbReference type="CTD" id="32126"/>
<reference evidence="3" key="2">
    <citation type="submission" date="2025-08" db="UniProtKB">
        <authorList>
            <consortium name="RefSeq"/>
        </authorList>
    </citation>
    <scope>IDENTIFICATION</scope>
    <source>
        <tissue evidence="3">Whole organism</tissue>
    </source>
</reference>
<dbReference type="Pfam" id="PF15018">
    <property type="entry name" value="InaF-motif"/>
    <property type="match status" value="1"/>
</dbReference>
<proteinExistence type="predicted"/>
<dbReference type="RefSeq" id="XP_026273398.1">
    <property type="nucleotide sequence ID" value="XM_026417613.2"/>
</dbReference>
<accession>A0A6J1RYI0</accession>
<evidence type="ECO:0000256" key="1">
    <source>
        <dbReference type="SAM" id="Phobius"/>
    </source>
</evidence>
<name>A0A6J1RYI0_FRAOC</name>
<keyword evidence="1" id="KW-1133">Transmembrane helix</keyword>